<sequence>MQTRYAHHPDDVRHYDTDRLREQFLVENVIADDQIQFTYSHYDRFIVGGVKPVSQEISLPTYDELRANYFLERRELGIINVGGPGIVSANEERYELSKYEALYLGKGTMNVTFASADPAQPAVFYLASTPAHRICPNAKLTKEGASPVNAGSKETANERTIYKYIHAEGLESCQLVMGLTILSTGSIWNTIPAHVHDRRMEAYFYFDVPENQRVFHFMGEPQQTRHLLVNNYQAILSPPWSIHSGAGTSNYSFIWAMAGENYTYTDMDLVDLKNLK</sequence>
<evidence type="ECO:0000256" key="2">
    <source>
        <dbReference type="ARBA" id="ARBA00008086"/>
    </source>
</evidence>
<evidence type="ECO:0000313" key="7">
    <source>
        <dbReference type="EMBL" id="PQA58456.1"/>
    </source>
</evidence>
<dbReference type="Pfam" id="PF04962">
    <property type="entry name" value="KduI"/>
    <property type="match status" value="1"/>
</dbReference>
<feature type="binding site" evidence="6">
    <location>
        <position position="243"/>
    </location>
    <ligand>
        <name>Zn(2+)</name>
        <dbReference type="ChEBI" id="CHEBI:29105"/>
    </ligand>
</feature>
<dbReference type="HAMAP" id="MF_00687">
    <property type="entry name" value="KduI"/>
    <property type="match status" value="1"/>
</dbReference>
<dbReference type="UniPathway" id="UPA00545">
    <property type="reaction ID" value="UER00826"/>
</dbReference>
<dbReference type="Gene3D" id="2.60.120.520">
    <property type="entry name" value="pectin degrading enzyme 5-keto 4- deoxyuronate isomerase, domain 1"/>
    <property type="match status" value="1"/>
</dbReference>
<dbReference type="CDD" id="cd20294">
    <property type="entry name" value="cupin_KduI_N"/>
    <property type="match status" value="1"/>
</dbReference>
<comment type="function">
    <text evidence="6">Catalyzes the isomerization of 5-dehydro-4-deoxy-D-glucuronate to 3-deoxy-D-glycero-2,5-hexodiulosonate.</text>
</comment>
<comment type="pathway">
    <text evidence="6">Glycan metabolism; pectin degradation; 2-dehydro-3-deoxy-D-gluconate from pectin: step 4/5.</text>
</comment>
<dbReference type="PANTHER" id="PTHR38461">
    <property type="entry name" value="4-DEOXY-L-THREO-5-HEXOSULOSE-URONATE KETOL-ISOMERASE"/>
    <property type="match status" value="1"/>
</dbReference>
<dbReference type="InterPro" id="IPR011051">
    <property type="entry name" value="RmlC_Cupin_sf"/>
</dbReference>
<dbReference type="GO" id="GO:0008270">
    <property type="term" value="F:zinc ion binding"/>
    <property type="evidence" value="ECO:0007669"/>
    <property type="project" value="UniProtKB-UniRule"/>
</dbReference>
<dbReference type="GO" id="GO:0042840">
    <property type="term" value="P:D-glucuronate catabolic process"/>
    <property type="evidence" value="ECO:0007669"/>
    <property type="project" value="TreeGrafter"/>
</dbReference>
<keyword evidence="4 6" id="KW-0862">Zinc</keyword>
<organism evidence="7 8">
    <name type="scientific">Siphonobacter curvatus</name>
    <dbReference type="NCBI Taxonomy" id="2094562"/>
    <lineage>
        <taxon>Bacteria</taxon>
        <taxon>Pseudomonadati</taxon>
        <taxon>Bacteroidota</taxon>
        <taxon>Cytophagia</taxon>
        <taxon>Cytophagales</taxon>
        <taxon>Cytophagaceae</taxon>
        <taxon>Siphonobacter</taxon>
    </lineage>
</organism>
<keyword evidence="8" id="KW-1185">Reference proteome</keyword>
<accession>A0A2S7ILC5</accession>
<dbReference type="InterPro" id="IPR014710">
    <property type="entry name" value="RmlC-like_jellyroll"/>
</dbReference>
<evidence type="ECO:0000256" key="1">
    <source>
        <dbReference type="ARBA" id="ARBA00000552"/>
    </source>
</evidence>
<feature type="binding site" evidence="6">
    <location>
        <position position="194"/>
    </location>
    <ligand>
        <name>Zn(2+)</name>
        <dbReference type="ChEBI" id="CHEBI:29105"/>
    </ligand>
</feature>
<dbReference type="OrthoDB" id="9770644at2"/>
<dbReference type="RefSeq" id="WP_102201309.1">
    <property type="nucleotide sequence ID" value="NZ_PTRA01000001.1"/>
</dbReference>
<evidence type="ECO:0000256" key="3">
    <source>
        <dbReference type="ARBA" id="ARBA00022723"/>
    </source>
</evidence>
<dbReference type="GO" id="GO:0008697">
    <property type="term" value="F:4-deoxy-L-threo-5-hexosulose-uronate ketol-isomerase activity"/>
    <property type="evidence" value="ECO:0007669"/>
    <property type="project" value="UniProtKB-UniRule"/>
</dbReference>
<dbReference type="InterPro" id="IPR021120">
    <property type="entry name" value="KduI/IolB_isomerase"/>
</dbReference>
<dbReference type="EMBL" id="PTRA01000001">
    <property type="protein sequence ID" value="PQA58456.1"/>
    <property type="molecule type" value="Genomic_DNA"/>
</dbReference>
<dbReference type="Gene3D" id="2.60.120.10">
    <property type="entry name" value="Jelly Rolls"/>
    <property type="match status" value="1"/>
</dbReference>
<dbReference type="PIRSF" id="PIRSF006625">
    <property type="entry name" value="KduI"/>
    <property type="match status" value="1"/>
</dbReference>
<reference evidence="8" key="1">
    <citation type="submission" date="2018-02" db="EMBL/GenBank/DDBJ databases">
        <title>Genome sequencing of Solimonas sp. HR-BB.</title>
        <authorList>
            <person name="Lee Y."/>
            <person name="Jeon C.O."/>
        </authorList>
    </citation>
    <scope>NUCLEOTIDE SEQUENCE [LARGE SCALE GENOMIC DNA]</scope>
    <source>
        <strain evidence="8">HR-U</strain>
    </source>
</reference>
<keyword evidence="3 6" id="KW-0479">Metal-binding</keyword>
<evidence type="ECO:0000313" key="8">
    <source>
        <dbReference type="Proteomes" id="UP000239590"/>
    </source>
</evidence>
<dbReference type="SUPFAM" id="SSF51182">
    <property type="entry name" value="RmlC-like cupins"/>
    <property type="match status" value="1"/>
</dbReference>
<comment type="caution">
    <text evidence="7">The sequence shown here is derived from an EMBL/GenBank/DDBJ whole genome shotgun (WGS) entry which is preliminary data.</text>
</comment>
<evidence type="ECO:0000256" key="6">
    <source>
        <dbReference type="HAMAP-Rule" id="MF_00687"/>
    </source>
</evidence>
<dbReference type="CDD" id="cd20491">
    <property type="entry name" value="cupin_KduI_C"/>
    <property type="match status" value="1"/>
</dbReference>
<gene>
    <name evidence="6" type="primary">kduI</name>
    <name evidence="7" type="ORF">C5O19_01925</name>
</gene>
<dbReference type="EC" id="5.3.1.17" evidence="6"/>
<comment type="catalytic activity">
    <reaction evidence="1 6">
        <text>5-dehydro-4-deoxy-D-glucuronate = 3-deoxy-D-glycero-2,5-hexodiulosonate</text>
        <dbReference type="Rhea" id="RHEA:23896"/>
        <dbReference type="ChEBI" id="CHEBI:17117"/>
        <dbReference type="ChEBI" id="CHEBI:29071"/>
        <dbReference type="EC" id="5.3.1.17"/>
    </reaction>
</comment>
<feature type="binding site" evidence="6">
    <location>
        <position position="201"/>
    </location>
    <ligand>
        <name>Zn(2+)</name>
        <dbReference type="ChEBI" id="CHEBI:29105"/>
    </ligand>
</feature>
<comment type="similarity">
    <text evidence="2 6">Belongs to the KduI family.</text>
</comment>
<dbReference type="PANTHER" id="PTHR38461:SF1">
    <property type="entry name" value="4-DEOXY-L-THREO-5-HEXOSULOSE-URONATE KETOL-ISOMERASE"/>
    <property type="match status" value="1"/>
</dbReference>
<dbReference type="NCBIfam" id="NF002091">
    <property type="entry name" value="PRK00924.1"/>
    <property type="match status" value="1"/>
</dbReference>
<protein>
    <recommendedName>
        <fullName evidence="6">4-deoxy-L-threo-5-hexosulose-uronate ketol-isomerase</fullName>
        <ecNumber evidence="6">5.3.1.17</ecNumber>
    </recommendedName>
    <alternativeName>
        <fullName evidence="6">5-keto-4-deoxyuronate isomerase</fullName>
    </alternativeName>
    <alternativeName>
        <fullName evidence="6">DKI isomerase</fullName>
    </alternativeName>
</protein>
<keyword evidence="5 6" id="KW-0413">Isomerase</keyword>
<dbReference type="Proteomes" id="UP000239590">
    <property type="component" value="Unassembled WGS sequence"/>
</dbReference>
<name>A0A2S7ILC5_9BACT</name>
<dbReference type="InterPro" id="IPR007045">
    <property type="entry name" value="KduI"/>
</dbReference>
<comment type="cofactor">
    <cofactor evidence="6">
        <name>Zn(2+)</name>
        <dbReference type="ChEBI" id="CHEBI:29105"/>
    </cofactor>
    <text evidence="6">Binds 1 zinc ion per subunit.</text>
</comment>
<proteinExistence type="inferred from homology"/>
<dbReference type="InterPro" id="IPR027449">
    <property type="entry name" value="KduI_N"/>
</dbReference>
<feature type="binding site" evidence="6">
    <location>
        <position position="196"/>
    </location>
    <ligand>
        <name>Zn(2+)</name>
        <dbReference type="ChEBI" id="CHEBI:29105"/>
    </ligand>
</feature>
<evidence type="ECO:0000256" key="5">
    <source>
        <dbReference type="ARBA" id="ARBA00023235"/>
    </source>
</evidence>
<dbReference type="GO" id="GO:0045490">
    <property type="term" value="P:pectin catabolic process"/>
    <property type="evidence" value="ECO:0007669"/>
    <property type="project" value="UniProtKB-UniRule"/>
</dbReference>
<dbReference type="AlphaFoldDB" id="A0A2S7ILC5"/>
<evidence type="ECO:0000256" key="4">
    <source>
        <dbReference type="ARBA" id="ARBA00022833"/>
    </source>
</evidence>
<dbReference type="GO" id="GO:0019698">
    <property type="term" value="P:D-galacturonate catabolic process"/>
    <property type="evidence" value="ECO:0007669"/>
    <property type="project" value="TreeGrafter"/>
</dbReference>